<feature type="region of interest" description="Disordered" evidence="12">
    <location>
        <begin position="182"/>
        <end position="213"/>
    </location>
</feature>
<evidence type="ECO:0000256" key="4">
    <source>
        <dbReference type="ARBA" id="ARBA00022491"/>
    </source>
</evidence>
<comment type="subcellular location">
    <subcellularLocation>
        <location evidence="1">Nucleus</location>
    </subcellularLocation>
</comment>
<feature type="domain" description="BEN" evidence="13">
    <location>
        <begin position="239"/>
        <end position="335"/>
    </location>
</feature>
<dbReference type="GO" id="GO:0042177">
    <property type="term" value="P:negative regulation of protein catabolic process"/>
    <property type="evidence" value="ECO:0007669"/>
    <property type="project" value="TreeGrafter"/>
</dbReference>
<evidence type="ECO:0000313" key="14">
    <source>
        <dbReference type="EMBL" id="TSK45835.1"/>
    </source>
</evidence>
<evidence type="ECO:0000256" key="11">
    <source>
        <dbReference type="ARBA" id="ARBA00023306"/>
    </source>
</evidence>
<dbReference type="SMART" id="SM01025">
    <property type="entry name" value="BEN"/>
    <property type="match status" value="1"/>
</dbReference>
<feature type="compositionally biased region" description="Low complexity" evidence="12">
    <location>
        <begin position="194"/>
        <end position="213"/>
    </location>
</feature>
<name>A0A556TRF9_BAGYA</name>
<proteinExistence type="inferred from homology"/>
<dbReference type="GO" id="GO:0003677">
    <property type="term" value="F:DNA binding"/>
    <property type="evidence" value="ECO:0007669"/>
    <property type="project" value="UniProtKB-KW"/>
</dbReference>
<evidence type="ECO:0000256" key="9">
    <source>
        <dbReference type="ARBA" id="ARBA00023163"/>
    </source>
</evidence>
<keyword evidence="7" id="KW-0175">Coiled coil</keyword>
<comment type="caution">
    <text evidence="14">The sequence shown here is derived from an EMBL/GenBank/DDBJ whole genome shotgun (WGS) entry which is preliminary data.</text>
</comment>
<evidence type="ECO:0000259" key="13">
    <source>
        <dbReference type="PROSITE" id="PS51457"/>
    </source>
</evidence>
<sequence length="513" mass="55979">MMSEQDLVEIVQIAVGELNHEENVADVLENHEDADKPDRKRARMESNNQDASLKVMLLSISQSICQRLDNMEAKLQVLESTCRALEEKFDTVMGKIPGAIQVPMVAGSPFGATQTCDKVRCVVPQTNVVMSSERPKPGQEEPLTRTTDSLENLLSNESVTTEYLADSTVGRGKHKTIVLKVPGTEESQDDQESGSEASDSVSNSGQSSGQNTNNITLITLNSEEDYPAGTWLGDENNPEMRVRCPVSPSDMLHISSNCRTPEKMALTLLDYLFHREVQAVSNLSGQGKHGKKQLDPLMIYGVRCHLFHKFSITESDWYRIKQSIDSKCRTAWRRKQRGQSLAVKSFSRRVPAARTGSGNSVMTQYALSGAAQQVQIHRIGEDGQVQVIPQGHLHIAQVPQGEQVQITQDSEGNLQIHQVHVGQDGQVLRGTQLIAVASADGTGAVEASPLQANDIQVQYVQLGPVTDHTGTVQAEALGSALQAEMDVKEAIQIQQGANGEVVQIQMPVNTVGT</sequence>
<dbReference type="PANTHER" id="PTHR16243">
    <property type="entry name" value="BTG3-ASSOCIATED NUCLEAR PROTEIN BANP"/>
    <property type="match status" value="1"/>
</dbReference>
<dbReference type="GO" id="GO:0005634">
    <property type="term" value="C:nucleus"/>
    <property type="evidence" value="ECO:0007669"/>
    <property type="project" value="UniProtKB-SubCell"/>
</dbReference>
<keyword evidence="9" id="KW-0804">Transcription</keyword>
<dbReference type="InterPro" id="IPR018379">
    <property type="entry name" value="BEN_domain"/>
</dbReference>
<dbReference type="OrthoDB" id="10052653at2759"/>
<evidence type="ECO:0000256" key="10">
    <source>
        <dbReference type="ARBA" id="ARBA00023242"/>
    </source>
</evidence>
<dbReference type="Proteomes" id="UP000319801">
    <property type="component" value="Unassembled WGS sequence"/>
</dbReference>
<dbReference type="EMBL" id="VCAZ01000013">
    <property type="protein sequence ID" value="TSK45835.1"/>
    <property type="molecule type" value="Genomic_DNA"/>
</dbReference>
<evidence type="ECO:0000256" key="2">
    <source>
        <dbReference type="ARBA" id="ARBA00009735"/>
    </source>
</evidence>
<keyword evidence="5" id="KW-0156">Chromatin regulator</keyword>
<dbReference type="AlphaFoldDB" id="A0A556TRF9"/>
<dbReference type="FunFam" id="1.10.10.2590:FF:000001">
    <property type="entry name" value="protein BANP isoform X1"/>
    <property type="match status" value="1"/>
</dbReference>
<dbReference type="GO" id="GO:0034504">
    <property type="term" value="P:protein localization to nucleus"/>
    <property type="evidence" value="ECO:0007669"/>
    <property type="project" value="TreeGrafter"/>
</dbReference>
<dbReference type="PROSITE" id="PS51457">
    <property type="entry name" value="BEN"/>
    <property type="match status" value="1"/>
</dbReference>
<evidence type="ECO:0000256" key="1">
    <source>
        <dbReference type="ARBA" id="ARBA00004123"/>
    </source>
</evidence>
<keyword evidence="10" id="KW-0539">Nucleus</keyword>
<evidence type="ECO:0000256" key="3">
    <source>
        <dbReference type="ARBA" id="ARBA00015794"/>
    </source>
</evidence>
<evidence type="ECO:0000256" key="7">
    <source>
        <dbReference type="ARBA" id="ARBA00023054"/>
    </source>
</evidence>
<feature type="region of interest" description="Disordered" evidence="12">
    <location>
        <begin position="130"/>
        <end position="155"/>
    </location>
</feature>
<evidence type="ECO:0000256" key="12">
    <source>
        <dbReference type="SAM" id="MobiDB-lite"/>
    </source>
</evidence>
<feature type="compositionally biased region" description="Polar residues" evidence="12">
    <location>
        <begin position="144"/>
        <end position="155"/>
    </location>
</feature>
<dbReference type="PANTHER" id="PTHR16243:SF2">
    <property type="entry name" value="PROTEIN BANP"/>
    <property type="match status" value="1"/>
</dbReference>
<gene>
    <name evidence="14" type="ORF">Baya_4926</name>
</gene>
<dbReference type="GO" id="GO:0006325">
    <property type="term" value="P:chromatin organization"/>
    <property type="evidence" value="ECO:0007669"/>
    <property type="project" value="UniProtKB-KW"/>
</dbReference>
<evidence type="ECO:0000256" key="6">
    <source>
        <dbReference type="ARBA" id="ARBA00023015"/>
    </source>
</evidence>
<keyword evidence="4" id="KW-0678">Repressor</keyword>
<dbReference type="Gene3D" id="1.10.10.2590">
    <property type="entry name" value="BEN domain"/>
    <property type="match status" value="1"/>
</dbReference>
<comment type="similarity">
    <text evidence="2">Belongs to the BANP/SMAR1 family.</text>
</comment>
<evidence type="ECO:0000256" key="8">
    <source>
        <dbReference type="ARBA" id="ARBA00023125"/>
    </source>
</evidence>
<accession>A0A556TRF9</accession>
<keyword evidence="6" id="KW-0805">Transcription regulation</keyword>
<protein>
    <recommendedName>
        <fullName evidence="3">Protein BANP</fullName>
    </recommendedName>
</protein>
<evidence type="ECO:0000313" key="15">
    <source>
        <dbReference type="Proteomes" id="UP000319801"/>
    </source>
</evidence>
<keyword evidence="8" id="KW-0238">DNA-binding</keyword>
<reference evidence="14 15" key="1">
    <citation type="journal article" date="2019" name="Genome Biol. Evol.">
        <title>Whole-Genome Sequencing of the Giant Devil Catfish, Bagarius yarrelli.</title>
        <authorList>
            <person name="Jiang W."/>
            <person name="Lv Y."/>
            <person name="Cheng L."/>
            <person name="Yang K."/>
            <person name="Chao B."/>
            <person name="Wang X."/>
            <person name="Li Y."/>
            <person name="Pan X."/>
            <person name="You X."/>
            <person name="Zhang Y."/>
            <person name="Yang J."/>
            <person name="Li J."/>
            <person name="Zhang X."/>
            <person name="Liu S."/>
            <person name="Sun C."/>
            <person name="Yang J."/>
            <person name="Shi Q."/>
        </authorList>
    </citation>
    <scope>NUCLEOTIDE SEQUENCE [LARGE SCALE GENOMIC DNA]</scope>
    <source>
        <strain evidence="14">JWS20170419001</strain>
        <tissue evidence="14">Muscle</tissue>
    </source>
</reference>
<dbReference type="Pfam" id="PF10523">
    <property type="entry name" value="BEN"/>
    <property type="match status" value="1"/>
</dbReference>
<keyword evidence="11" id="KW-0131">Cell cycle</keyword>
<evidence type="ECO:0000256" key="5">
    <source>
        <dbReference type="ARBA" id="ARBA00022853"/>
    </source>
</evidence>
<organism evidence="14 15">
    <name type="scientific">Bagarius yarrelli</name>
    <name type="common">Goonch</name>
    <name type="synonym">Bagrus yarrelli</name>
    <dbReference type="NCBI Taxonomy" id="175774"/>
    <lineage>
        <taxon>Eukaryota</taxon>
        <taxon>Metazoa</taxon>
        <taxon>Chordata</taxon>
        <taxon>Craniata</taxon>
        <taxon>Vertebrata</taxon>
        <taxon>Euteleostomi</taxon>
        <taxon>Actinopterygii</taxon>
        <taxon>Neopterygii</taxon>
        <taxon>Teleostei</taxon>
        <taxon>Ostariophysi</taxon>
        <taxon>Siluriformes</taxon>
        <taxon>Sisoridae</taxon>
        <taxon>Sisorinae</taxon>
        <taxon>Bagarius</taxon>
    </lineage>
</organism>
<feature type="compositionally biased region" description="Basic and acidic residues" evidence="12">
    <location>
        <begin position="133"/>
        <end position="143"/>
    </location>
</feature>
<keyword evidence="15" id="KW-1185">Reference proteome</keyword>
<dbReference type="InterPro" id="IPR042343">
    <property type="entry name" value="BANP"/>
</dbReference>